<sequence>MGPRYCVSDPQFSYTPHARVHQGFLRFLERADSALAQAMRSDRRNSAISGARFERAREVVMASYIKRTIRLNPSQARSLSSIADRRGVSEYAMLLKVIDAGFLSVLHGTEKETDLAELAREIGAISERLAEAERVLDRTLFTACAAYAYARHAALGTKKSDETIAAEARAAFERQRSLALEIEP</sequence>
<comment type="caution">
    <text evidence="1">The sequence shown here is derived from an EMBL/GenBank/DDBJ whole genome shotgun (WGS) entry which is preliminary data.</text>
</comment>
<evidence type="ECO:0000313" key="1">
    <source>
        <dbReference type="EMBL" id="MDT0576701.1"/>
    </source>
</evidence>
<proteinExistence type="predicted"/>
<dbReference type="RefSeq" id="WP_311341278.1">
    <property type="nucleotide sequence ID" value="NZ_JAVRHS010000010.1"/>
</dbReference>
<gene>
    <name evidence="1" type="ORF">RM533_10985</name>
</gene>
<protein>
    <submittedName>
        <fullName evidence="1">Uncharacterized protein</fullName>
    </submittedName>
</protein>
<reference evidence="1 2" key="1">
    <citation type="submission" date="2023-09" db="EMBL/GenBank/DDBJ databases">
        <authorList>
            <person name="Rey-Velasco X."/>
        </authorList>
    </citation>
    <scope>NUCLEOTIDE SEQUENCE [LARGE SCALE GENOMIC DNA]</scope>
    <source>
        <strain evidence="1 2">F390</strain>
    </source>
</reference>
<accession>A0ABU2ZJC1</accession>
<dbReference type="EMBL" id="JAVRHS010000010">
    <property type="protein sequence ID" value="MDT0576701.1"/>
    <property type="molecule type" value="Genomic_DNA"/>
</dbReference>
<evidence type="ECO:0000313" key="2">
    <source>
        <dbReference type="Proteomes" id="UP001259803"/>
    </source>
</evidence>
<dbReference type="Proteomes" id="UP001259803">
    <property type="component" value="Unassembled WGS sequence"/>
</dbReference>
<name>A0ABU2ZJC1_9SPHN</name>
<organism evidence="1 2">
    <name type="scientific">Croceicoccus esteveae</name>
    <dbReference type="NCBI Taxonomy" id="3075597"/>
    <lineage>
        <taxon>Bacteria</taxon>
        <taxon>Pseudomonadati</taxon>
        <taxon>Pseudomonadota</taxon>
        <taxon>Alphaproteobacteria</taxon>
        <taxon>Sphingomonadales</taxon>
        <taxon>Erythrobacteraceae</taxon>
        <taxon>Croceicoccus</taxon>
    </lineage>
</organism>
<keyword evidence="2" id="KW-1185">Reference proteome</keyword>